<sequence length="332" mass="37570">MNSQRILFIFNLFLLSCLSFSQVIESKGVWQTLETINSPVARHENSFVRVKNKFYLLGGRGIKPISIYNVKTNTWSQGAKPPVEIHHFQAVTYKGNIYIFGAMTGKYPYETPLPNILIYNPKKDIWVEGAEIPKERRRGSAGVVIQKNNAYIVSGIVDGHNSTHVPWVDVYDFKTKIWKILKDAPRPRDHFHAAINDGKIYAVGGRNSSYATKQTFQLTIPEVDVYDIDTNNWTTLGKENNINVQRAGASCVFLGDDLVLIGGESISQKEAHQDVDAYNIKTKTWRKLNNLKRGRHGSQAIVYKKEIYIVAGSGNRGGKPELYSMEKFTKNK</sequence>
<dbReference type="PANTHER" id="PTHR46375">
    <property type="entry name" value="KELCH REPEAT AND BTB DOMAIN-CONTAINING PROTEIN 13-RELATED"/>
    <property type="match status" value="1"/>
</dbReference>
<keyword evidence="5" id="KW-1185">Reference proteome</keyword>
<name>A0ABP9H2X0_9FLAO</name>
<dbReference type="EMBL" id="BAABJK010000002">
    <property type="protein sequence ID" value="GAA4957685.1"/>
    <property type="molecule type" value="Genomic_DNA"/>
</dbReference>
<dbReference type="SUPFAM" id="SSF117281">
    <property type="entry name" value="Kelch motif"/>
    <property type="match status" value="1"/>
</dbReference>
<evidence type="ECO:0000259" key="3">
    <source>
        <dbReference type="Pfam" id="PF24981"/>
    </source>
</evidence>
<reference evidence="5" key="1">
    <citation type="journal article" date="2019" name="Int. J. Syst. Evol. Microbiol.">
        <title>The Global Catalogue of Microorganisms (GCM) 10K type strain sequencing project: providing services to taxonomists for standard genome sequencing and annotation.</title>
        <authorList>
            <consortium name="The Broad Institute Genomics Platform"/>
            <consortium name="The Broad Institute Genome Sequencing Center for Infectious Disease"/>
            <person name="Wu L."/>
            <person name="Ma J."/>
        </authorList>
    </citation>
    <scope>NUCLEOTIDE SEQUENCE [LARGE SCALE GENOMIC DNA]</scope>
    <source>
        <strain evidence="5">JCM 18287</strain>
    </source>
</reference>
<dbReference type="InterPro" id="IPR052392">
    <property type="entry name" value="Kelch-BTB_domain-containing"/>
</dbReference>
<keyword evidence="1" id="KW-0880">Kelch repeat</keyword>
<evidence type="ECO:0000256" key="2">
    <source>
        <dbReference type="ARBA" id="ARBA00022737"/>
    </source>
</evidence>
<feature type="domain" description="Attractin/MKLN-like beta-propeller" evidence="3">
    <location>
        <begin position="27"/>
        <end position="263"/>
    </location>
</feature>
<gene>
    <name evidence="4" type="ORF">GCM10023315_01370</name>
</gene>
<evidence type="ECO:0000313" key="5">
    <source>
        <dbReference type="Proteomes" id="UP001501692"/>
    </source>
</evidence>
<dbReference type="Pfam" id="PF24981">
    <property type="entry name" value="Beta-prop_ATRN-LZTR1"/>
    <property type="match status" value="1"/>
</dbReference>
<proteinExistence type="predicted"/>
<dbReference type="PANTHER" id="PTHR46375:SF3">
    <property type="entry name" value="KELCH REPEAT AND BTB DOMAIN-CONTAINING PROTEIN 13"/>
    <property type="match status" value="1"/>
</dbReference>
<organism evidence="4 5">
    <name type="scientific">Algibacter aquimarinus</name>
    <dbReference type="NCBI Taxonomy" id="1136748"/>
    <lineage>
        <taxon>Bacteria</taxon>
        <taxon>Pseudomonadati</taxon>
        <taxon>Bacteroidota</taxon>
        <taxon>Flavobacteriia</taxon>
        <taxon>Flavobacteriales</taxon>
        <taxon>Flavobacteriaceae</taxon>
        <taxon>Algibacter</taxon>
    </lineage>
</organism>
<dbReference type="SMART" id="SM00612">
    <property type="entry name" value="Kelch"/>
    <property type="match status" value="5"/>
</dbReference>
<comment type="caution">
    <text evidence="4">The sequence shown here is derived from an EMBL/GenBank/DDBJ whole genome shotgun (WGS) entry which is preliminary data.</text>
</comment>
<evidence type="ECO:0000313" key="4">
    <source>
        <dbReference type="EMBL" id="GAA4957685.1"/>
    </source>
</evidence>
<dbReference type="InterPro" id="IPR056737">
    <property type="entry name" value="Beta-prop_ATRN-MKLN-like"/>
</dbReference>
<dbReference type="Gene3D" id="2.120.10.80">
    <property type="entry name" value="Kelch-type beta propeller"/>
    <property type="match status" value="2"/>
</dbReference>
<dbReference type="InterPro" id="IPR006652">
    <property type="entry name" value="Kelch_1"/>
</dbReference>
<dbReference type="InterPro" id="IPR015915">
    <property type="entry name" value="Kelch-typ_b-propeller"/>
</dbReference>
<protein>
    <submittedName>
        <fullName evidence="4">Kelch repeat-containing protein</fullName>
    </submittedName>
</protein>
<evidence type="ECO:0000256" key="1">
    <source>
        <dbReference type="ARBA" id="ARBA00022441"/>
    </source>
</evidence>
<dbReference type="PROSITE" id="PS51257">
    <property type="entry name" value="PROKAR_LIPOPROTEIN"/>
    <property type="match status" value="1"/>
</dbReference>
<dbReference type="Proteomes" id="UP001501692">
    <property type="component" value="Unassembled WGS sequence"/>
</dbReference>
<keyword evidence="2" id="KW-0677">Repeat</keyword>
<accession>A0ABP9H2X0</accession>
<dbReference type="RefSeq" id="WP_345163240.1">
    <property type="nucleotide sequence ID" value="NZ_BAABJK010000002.1"/>
</dbReference>